<dbReference type="Gene3D" id="3.40.630.10">
    <property type="entry name" value="Zn peptidases"/>
    <property type="match status" value="1"/>
</dbReference>
<dbReference type="SUPFAM" id="SSF53187">
    <property type="entry name" value="Zn-dependent exopeptidases"/>
    <property type="match status" value="1"/>
</dbReference>
<organism evidence="2 3">
    <name type="scientific">Theobroma cacao</name>
    <name type="common">Cacao</name>
    <name type="synonym">Cocoa</name>
    <dbReference type="NCBI Taxonomy" id="3641"/>
    <lineage>
        <taxon>Eukaryota</taxon>
        <taxon>Viridiplantae</taxon>
        <taxon>Streptophyta</taxon>
        <taxon>Embryophyta</taxon>
        <taxon>Tracheophyta</taxon>
        <taxon>Spermatophyta</taxon>
        <taxon>Magnoliopsida</taxon>
        <taxon>eudicotyledons</taxon>
        <taxon>Gunneridae</taxon>
        <taxon>Pentapetalae</taxon>
        <taxon>rosids</taxon>
        <taxon>malvids</taxon>
        <taxon>Malvales</taxon>
        <taxon>Malvaceae</taxon>
        <taxon>Byttnerioideae</taxon>
        <taxon>Theobroma</taxon>
    </lineage>
</organism>
<dbReference type="AlphaFoldDB" id="A0A061E5P3"/>
<name>A0A061E5P3_THECC</name>
<evidence type="ECO:0000313" key="2">
    <source>
        <dbReference type="EMBL" id="EOY00335.1"/>
    </source>
</evidence>
<evidence type="ECO:0000256" key="1">
    <source>
        <dbReference type="SAM" id="Phobius"/>
    </source>
</evidence>
<evidence type="ECO:0000313" key="3">
    <source>
        <dbReference type="Proteomes" id="UP000026915"/>
    </source>
</evidence>
<keyword evidence="1" id="KW-1133">Transmembrane helix</keyword>
<sequence>MALDILQHIFLIAIILSPFFFSLVFQVSCHEEHCFNSSSSPTACPNVSVKDQILRLAYDEETVDWMKQIRRKIHEHPELAFEEVKTSELIRHELDHLGVAYRWPVARTGVVAIVGSGSPPFVALRADMDALPIQELVEWEHKSRVDGKMHACGHDAHVAMLLGAAKILQKLR</sequence>
<protein>
    <submittedName>
        <fullName evidence="2">IAA-leucine resistant (ILR)-like gene 6, putative isoform 1</fullName>
    </submittedName>
</protein>
<dbReference type="HOGENOM" id="CLU_1558011_0_0_1"/>
<dbReference type="eggNOG" id="ENOG502QQEM">
    <property type="taxonomic scope" value="Eukaryota"/>
</dbReference>
<dbReference type="Pfam" id="PF01546">
    <property type="entry name" value="Peptidase_M20"/>
    <property type="match status" value="1"/>
</dbReference>
<proteinExistence type="predicted"/>
<dbReference type="EMBL" id="CM001880">
    <property type="protein sequence ID" value="EOY00336.1"/>
    <property type="molecule type" value="Genomic_DNA"/>
</dbReference>
<keyword evidence="1" id="KW-0472">Membrane</keyword>
<dbReference type="PANTHER" id="PTHR11014">
    <property type="entry name" value="PEPTIDASE M20 FAMILY MEMBER"/>
    <property type="match status" value="1"/>
</dbReference>
<dbReference type="GO" id="GO:0016787">
    <property type="term" value="F:hydrolase activity"/>
    <property type="evidence" value="ECO:0007669"/>
    <property type="project" value="InterPro"/>
</dbReference>
<dbReference type="EMBL" id="CM001880">
    <property type="protein sequence ID" value="EOY00335.1"/>
    <property type="molecule type" value="Genomic_DNA"/>
</dbReference>
<keyword evidence="3" id="KW-1185">Reference proteome</keyword>
<feature type="transmembrane region" description="Helical" evidence="1">
    <location>
        <begin position="9"/>
        <end position="28"/>
    </location>
</feature>
<dbReference type="MEROPS" id="M20.014"/>
<dbReference type="InterPro" id="IPR017439">
    <property type="entry name" value="Amidohydrolase"/>
</dbReference>
<dbReference type="InParanoid" id="A0A061E5P3"/>
<dbReference type="OMA" id="SCHEEHC"/>
<accession>A0A061E5P3</accession>
<dbReference type="Proteomes" id="UP000026915">
    <property type="component" value="Chromosome 2"/>
</dbReference>
<dbReference type="InterPro" id="IPR002933">
    <property type="entry name" value="Peptidase_M20"/>
</dbReference>
<dbReference type="Gramene" id="EOY00335">
    <property type="protein sequence ID" value="EOY00335"/>
    <property type="gene ID" value="TCM_010184"/>
</dbReference>
<gene>
    <name evidence="2" type="ORF">TCM_010184</name>
</gene>
<keyword evidence="1" id="KW-0812">Transmembrane</keyword>
<dbReference type="PANTHER" id="PTHR11014:SF147">
    <property type="entry name" value="PEPTIDASE M20 DIMERISATION DOMAIN-CONTAINING PROTEIN"/>
    <property type="match status" value="1"/>
</dbReference>
<dbReference type="Gramene" id="EOY00336">
    <property type="protein sequence ID" value="EOY00336"/>
    <property type="gene ID" value="TCM_010184"/>
</dbReference>
<dbReference type="STRING" id="3641.A0A061E5P3"/>
<reference evidence="2 3" key="1">
    <citation type="journal article" date="2013" name="Genome Biol.">
        <title>The genome sequence of the most widely cultivated cacao type and its use to identify candidate genes regulating pod color.</title>
        <authorList>
            <person name="Motamayor J.C."/>
            <person name="Mockaitis K."/>
            <person name="Schmutz J."/>
            <person name="Haiminen N."/>
            <person name="Iii D.L."/>
            <person name="Cornejo O."/>
            <person name="Findley S.D."/>
            <person name="Zheng P."/>
            <person name="Utro F."/>
            <person name="Royaert S."/>
            <person name="Saski C."/>
            <person name="Jenkins J."/>
            <person name="Podicheti R."/>
            <person name="Zhao M."/>
            <person name="Scheffler B.E."/>
            <person name="Stack J.C."/>
            <person name="Feltus F.A."/>
            <person name="Mustiga G.M."/>
            <person name="Amores F."/>
            <person name="Phillips W."/>
            <person name="Marelli J.P."/>
            <person name="May G.D."/>
            <person name="Shapiro H."/>
            <person name="Ma J."/>
            <person name="Bustamante C.D."/>
            <person name="Schnell R.J."/>
            <person name="Main D."/>
            <person name="Gilbert D."/>
            <person name="Parida L."/>
            <person name="Kuhn D.N."/>
        </authorList>
    </citation>
    <scope>NUCLEOTIDE SEQUENCE [LARGE SCALE GENOMIC DNA]</scope>
    <source>
        <strain evidence="3">cv. Matina 1-6</strain>
    </source>
</reference>